<keyword evidence="6" id="KW-1133">Transmembrane helix</keyword>
<dbReference type="SUPFAM" id="SSF51306">
    <property type="entry name" value="LexA/Signal peptidase"/>
    <property type="match status" value="1"/>
</dbReference>
<dbReference type="PANTHER" id="PTHR43390:SF1">
    <property type="entry name" value="CHLOROPLAST PROCESSING PEPTIDASE"/>
    <property type="match status" value="1"/>
</dbReference>
<feature type="transmembrane region" description="Helical" evidence="6">
    <location>
        <begin position="98"/>
        <end position="124"/>
    </location>
</feature>
<evidence type="ECO:0000313" key="8">
    <source>
        <dbReference type="EMBL" id="NPU68790.1"/>
    </source>
</evidence>
<organism evidence="8 9">
    <name type="scientific">Bradyrhizobium aeschynomenes</name>
    <dbReference type="NCBI Taxonomy" id="2734909"/>
    <lineage>
        <taxon>Bacteria</taxon>
        <taxon>Pseudomonadati</taxon>
        <taxon>Pseudomonadota</taxon>
        <taxon>Alphaproteobacteria</taxon>
        <taxon>Hyphomicrobiales</taxon>
        <taxon>Nitrobacteraceae</taxon>
        <taxon>Bradyrhizobium</taxon>
    </lineage>
</organism>
<comment type="catalytic activity">
    <reaction evidence="1 6">
        <text>Cleavage of hydrophobic, N-terminal signal or leader sequences from secreted and periplasmic proteins.</text>
        <dbReference type="EC" id="3.4.21.89"/>
    </reaction>
</comment>
<accession>A0ABX2CLW1</accession>
<feature type="transmembrane region" description="Helical" evidence="6">
    <location>
        <begin position="25"/>
        <end position="48"/>
    </location>
</feature>
<evidence type="ECO:0000256" key="1">
    <source>
        <dbReference type="ARBA" id="ARBA00000677"/>
    </source>
</evidence>
<comment type="subcellular location">
    <subcellularLocation>
        <location evidence="6">Membrane</location>
        <topology evidence="6">Single-pass type II membrane protein</topology>
    </subcellularLocation>
</comment>
<dbReference type="InterPro" id="IPR036286">
    <property type="entry name" value="LexA/Signal_pep-like_sf"/>
</dbReference>
<dbReference type="InterPro" id="IPR019758">
    <property type="entry name" value="Pept_S26A_signal_pept_1_CS"/>
</dbReference>
<keyword evidence="5 6" id="KW-0378">Hydrolase</keyword>
<gene>
    <name evidence="8" type="primary">lepB</name>
    <name evidence="8" type="ORF">HL667_27570</name>
</gene>
<feature type="domain" description="Peptidase S26" evidence="7">
    <location>
        <begin position="172"/>
        <end position="377"/>
    </location>
</feature>
<evidence type="ECO:0000256" key="6">
    <source>
        <dbReference type="RuleBase" id="RU362042"/>
    </source>
</evidence>
<name>A0ABX2CLW1_9BRAD</name>
<feature type="transmembrane region" description="Helical" evidence="6">
    <location>
        <begin position="60"/>
        <end position="86"/>
    </location>
</feature>
<feature type="transmembrane region" description="Helical" evidence="6">
    <location>
        <begin position="167"/>
        <end position="189"/>
    </location>
</feature>
<dbReference type="EMBL" id="JABFDN010000012">
    <property type="protein sequence ID" value="NPU68790.1"/>
    <property type="molecule type" value="Genomic_DNA"/>
</dbReference>
<dbReference type="Gene3D" id="2.10.109.10">
    <property type="entry name" value="Umud Fragment, subunit A"/>
    <property type="match status" value="1"/>
</dbReference>
<evidence type="ECO:0000256" key="3">
    <source>
        <dbReference type="ARBA" id="ARBA00013208"/>
    </source>
</evidence>
<feature type="transmembrane region" description="Helical" evidence="6">
    <location>
        <begin position="136"/>
        <end position="155"/>
    </location>
</feature>
<dbReference type="PROSITE" id="PS00760">
    <property type="entry name" value="SPASE_I_2"/>
    <property type="match status" value="1"/>
</dbReference>
<dbReference type="Proteomes" id="UP000886476">
    <property type="component" value="Unassembled WGS sequence"/>
</dbReference>
<keyword evidence="6" id="KW-0472">Membrane</keyword>
<dbReference type="RefSeq" id="WP_246739321.1">
    <property type="nucleotide sequence ID" value="NZ_JABFDN010000012.1"/>
</dbReference>
<dbReference type="EC" id="3.4.21.89" evidence="3 6"/>
<sequence>MPERSPFLSVWLHPRRTIARIARRLPYPLVVPLAVAGGIGSSFNTVLGFGTISDLMDWRALSACLVLGGALGVFDLYVLGAIAAWLARRLGGQTSAVVMRAALAFGGLPVVLGGVVILTIATVAPASGGSAVLVPLQILGGICGIWAVGLTAAMMAEAAGLSLWRGVLTYAIAALLMPALGALAIRTFAFQPFSVPAASMMPTLLVGDNVFATKYAYGYSRYSLPFAPPLFAGRIFGAMPARGDVVVFRLPRGEGGVDYVKRVVGLPGDRVQMRGGVLHLNGQPVARERLADVAGEEACGGAGAAVKRWRETLPNGVSFETIDCLDHGFFDETIETTVPAGHLFMLGDNRDNSSDSRVSQVGTIPVDHVIGRFGMIFFSRGDGGEGEGPRTRFERIGSVVR</sequence>
<dbReference type="PROSITE" id="PS00761">
    <property type="entry name" value="SPASE_I_3"/>
    <property type="match status" value="1"/>
</dbReference>
<evidence type="ECO:0000256" key="5">
    <source>
        <dbReference type="ARBA" id="ARBA00022801"/>
    </source>
</evidence>
<dbReference type="Pfam" id="PF10502">
    <property type="entry name" value="Peptidase_S26"/>
    <property type="match status" value="1"/>
</dbReference>
<dbReference type="CDD" id="cd06530">
    <property type="entry name" value="S26_SPase_I"/>
    <property type="match status" value="1"/>
</dbReference>
<keyword evidence="6" id="KW-0645">Protease</keyword>
<protein>
    <recommendedName>
        <fullName evidence="4 6">Signal peptidase I</fullName>
        <ecNumber evidence="3 6">3.4.21.89</ecNumber>
    </recommendedName>
</protein>
<dbReference type="InterPro" id="IPR000223">
    <property type="entry name" value="Pept_S26A_signal_pept_1"/>
</dbReference>
<comment type="similarity">
    <text evidence="2 6">Belongs to the peptidase S26 family.</text>
</comment>
<dbReference type="InterPro" id="IPR019757">
    <property type="entry name" value="Pept_S26A_signal_pept_1_Lys-AS"/>
</dbReference>
<evidence type="ECO:0000256" key="4">
    <source>
        <dbReference type="ARBA" id="ARBA00019232"/>
    </source>
</evidence>
<keyword evidence="6" id="KW-0812">Transmembrane</keyword>
<evidence type="ECO:0000259" key="7">
    <source>
        <dbReference type="Pfam" id="PF10502"/>
    </source>
</evidence>
<evidence type="ECO:0000313" key="9">
    <source>
        <dbReference type="Proteomes" id="UP000886476"/>
    </source>
</evidence>
<dbReference type="PANTHER" id="PTHR43390">
    <property type="entry name" value="SIGNAL PEPTIDASE I"/>
    <property type="match status" value="1"/>
</dbReference>
<reference evidence="8" key="1">
    <citation type="submission" date="2020-05" db="EMBL/GenBank/DDBJ databases">
        <title>Nod-independent and nitrogen-fixing Bradyrhizobium aeschynomene sp. nov. isolated from nodules of Aeschynomene indica.</title>
        <authorList>
            <person name="Zhang Z."/>
        </authorList>
    </citation>
    <scope>NUCLEOTIDE SEQUENCE</scope>
    <source>
        <strain evidence="8">83012</strain>
    </source>
</reference>
<dbReference type="GO" id="GO:0009003">
    <property type="term" value="F:signal peptidase activity"/>
    <property type="evidence" value="ECO:0007669"/>
    <property type="project" value="UniProtKB-EC"/>
</dbReference>
<dbReference type="InterPro" id="IPR019533">
    <property type="entry name" value="Peptidase_S26"/>
</dbReference>
<evidence type="ECO:0000256" key="2">
    <source>
        <dbReference type="ARBA" id="ARBA00009370"/>
    </source>
</evidence>
<keyword evidence="9" id="KW-1185">Reference proteome</keyword>
<dbReference type="NCBIfam" id="TIGR02227">
    <property type="entry name" value="sigpep_I_bact"/>
    <property type="match status" value="1"/>
</dbReference>
<comment type="caution">
    <text evidence="6">Lacks conserved residue(s) required for the propagation of feature annotation.</text>
</comment>
<dbReference type="PRINTS" id="PR00727">
    <property type="entry name" value="LEADERPTASE"/>
</dbReference>
<comment type="caution">
    <text evidence="8">The sequence shown here is derived from an EMBL/GenBank/DDBJ whole genome shotgun (WGS) entry which is preliminary data.</text>
</comment>
<proteinExistence type="inferred from homology"/>